<evidence type="ECO:0000313" key="1">
    <source>
        <dbReference type="EMBL" id="MDF0709230.1"/>
    </source>
</evidence>
<sequence>MGSRALHIKEKRILMYPILLCLLAVILFSCSGSDALDNGILLYWQETKCNDPWGTKESDDENTVREALTGYLFDNGIDEFRIWEFAYMLTDGMVTCDSCGCPSGTVIRVEVDETYVEKMERLGFKYGLAD</sequence>
<gene>
    <name evidence="1" type="ORF">PY091_18620</name>
</gene>
<evidence type="ECO:0008006" key="3">
    <source>
        <dbReference type="Google" id="ProtNLM"/>
    </source>
</evidence>
<dbReference type="EMBL" id="JARFVA010000012">
    <property type="protein sequence ID" value="MDF0709230.1"/>
    <property type="molecule type" value="Genomic_DNA"/>
</dbReference>
<evidence type="ECO:0000313" key="2">
    <source>
        <dbReference type="Proteomes" id="UP001217083"/>
    </source>
</evidence>
<dbReference type="Proteomes" id="UP001217083">
    <property type="component" value="Unassembled WGS sequence"/>
</dbReference>
<dbReference type="PROSITE" id="PS51257">
    <property type="entry name" value="PROKAR_LIPOPROTEIN"/>
    <property type="match status" value="1"/>
</dbReference>
<proteinExistence type="predicted"/>
<protein>
    <recommendedName>
        <fullName evidence="3">Lipoprotein</fullName>
    </recommendedName>
</protein>
<keyword evidence="2" id="KW-1185">Reference proteome</keyword>
<dbReference type="RefSeq" id="WP_275616852.1">
    <property type="nucleotide sequence ID" value="NZ_JARFVA010000012.1"/>
</dbReference>
<accession>A0ABT5XTK3</accession>
<name>A0ABT5XTK3_9FLAO</name>
<reference evidence="1 2" key="1">
    <citation type="submission" date="2023-03" db="EMBL/GenBank/DDBJ databases">
        <title>Muricauda XX sp. nov. and Muricauda XXX sp. nov., two novel species isolated from Okinawa Trough.</title>
        <authorList>
            <person name="Cao W."/>
            <person name="Deng X."/>
        </authorList>
    </citation>
    <scope>NUCLEOTIDE SEQUENCE [LARGE SCALE GENOMIC DNA]</scope>
    <source>
        <strain evidence="1 2">81s02</strain>
    </source>
</reference>
<comment type="caution">
    <text evidence="1">The sequence shown here is derived from an EMBL/GenBank/DDBJ whole genome shotgun (WGS) entry which is preliminary data.</text>
</comment>
<organism evidence="1 2">
    <name type="scientific">Flagellimonas okinawensis</name>
    <dbReference type="NCBI Taxonomy" id="3031324"/>
    <lineage>
        <taxon>Bacteria</taxon>
        <taxon>Pseudomonadati</taxon>
        <taxon>Bacteroidota</taxon>
        <taxon>Flavobacteriia</taxon>
        <taxon>Flavobacteriales</taxon>
        <taxon>Flavobacteriaceae</taxon>
        <taxon>Flagellimonas</taxon>
    </lineage>
</organism>